<feature type="domain" description="Prokaryotic-type class I peptide chain release factors" evidence="4">
    <location>
        <begin position="153"/>
        <end position="169"/>
    </location>
</feature>
<dbReference type="InterPro" id="IPR045853">
    <property type="entry name" value="Pep_chain_release_fac_I_sf"/>
</dbReference>
<dbReference type="PANTHER" id="PTHR43804:SF7">
    <property type="entry name" value="LD18447P"/>
    <property type="match status" value="1"/>
</dbReference>
<dbReference type="Gene3D" id="3.30.70.1660">
    <property type="match status" value="1"/>
</dbReference>
<dbReference type="Pfam" id="PF03462">
    <property type="entry name" value="PCRF"/>
    <property type="match status" value="1"/>
</dbReference>
<dbReference type="GO" id="GO:0003747">
    <property type="term" value="F:translation release factor activity"/>
    <property type="evidence" value="ECO:0007669"/>
    <property type="project" value="InterPro"/>
</dbReference>
<dbReference type="FunFam" id="3.30.160.20:FF:000004">
    <property type="entry name" value="Peptide chain release factor 1"/>
    <property type="match status" value="1"/>
</dbReference>
<sequence length="280" mass="31642">MRELAIEDAALLRDNLRNTLAKLPALLIPPSPTRHLNTLLELKLGVGGSESALFMEDLARMYLKLAEARGWRTDVISQIEADPGLREFMVEIKARKGEPGTYDMLRFESGAHRVQRVPATENSGRIHTSTTAVLVLPLEPLYKPEDVRIDIYRSSGAGGQHVNKTESAVRLTHMPTGITVAMQNERSQHQNKRKAYQVLDARLRALKIHRETVERRKAKSDVLGGTDRSEKIRTYNYPQGRVTDHRIQYTTNNLDGVMTGVALLPLLEALQRRYETDQLE</sequence>
<dbReference type="Pfam" id="PF00472">
    <property type="entry name" value="RF-1"/>
    <property type="match status" value="1"/>
</dbReference>
<keyword evidence="6" id="KW-1185">Reference proteome</keyword>
<name>A0A0D7AN32_9AGAR</name>
<proteinExistence type="inferred from homology"/>
<dbReference type="InterPro" id="IPR005139">
    <property type="entry name" value="PCRF"/>
</dbReference>
<keyword evidence="2" id="KW-0488">Methylation</keyword>
<evidence type="ECO:0000256" key="3">
    <source>
        <dbReference type="ARBA" id="ARBA00022917"/>
    </source>
</evidence>
<dbReference type="InterPro" id="IPR050057">
    <property type="entry name" value="Prokaryotic/Mito_RF"/>
</dbReference>
<dbReference type="SMART" id="SM00937">
    <property type="entry name" value="PCRF"/>
    <property type="match status" value="1"/>
</dbReference>
<keyword evidence="3" id="KW-0648">Protein biosynthesis</keyword>
<dbReference type="OrthoDB" id="2019491at2759"/>
<reference evidence="5 6" key="1">
    <citation type="journal article" date="2015" name="Fungal Genet. Biol.">
        <title>Evolution of novel wood decay mechanisms in Agaricales revealed by the genome sequences of Fistulina hepatica and Cylindrobasidium torrendii.</title>
        <authorList>
            <person name="Floudas D."/>
            <person name="Held B.W."/>
            <person name="Riley R."/>
            <person name="Nagy L.G."/>
            <person name="Koehler G."/>
            <person name="Ransdell A.S."/>
            <person name="Younus H."/>
            <person name="Chow J."/>
            <person name="Chiniquy J."/>
            <person name="Lipzen A."/>
            <person name="Tritt A."/>
            <person name="Sun H."/>
            <person name="Haridas S."/>
            <person name="LaButti K."/>
            <person name="Ohm R.A."/>
            <person name="Kues U."/>
            <person name="Blanchette R.A."/>
            <person name="Grigoriev I.V."/>
            <person name="Minto R.E."/>
            <person name="Hibbett D.S."/>
        </authorList>
    </citation>
    <scope>NUCLEOTIDE SEQUENCE [LARGE SCALE GENOMIC DNA]</scope>
    <source>
        <strain evidence="5 6">ATCC 64428</strain>
    </source>
</reference>
<dbReference type="SUPFAM" id="SSF75620">
    <property type="entry name" value="Release factor"/>
    <property type="match status" value="1"/>
</dbReference>
<comment type="similarity">
    <text evidence="1">Belongs to the prokaryotic/mitochondrial release factor family.</text>
</comment>
<gene>
    <name evidence="5" type="ORF">FISHEDRAFT_63929</name>
</gene>
<dbReference type="PANTHER" id="PTHR43804">
    <property type="entry name" value="LD18447P"/>
    <property type="match status" value="1"/>
</dbReference>
<dbReference type="EMBL" id="KN881645">
    <property type="protein sequence ID" value="KIY52183.1"/>
    <property type="molecule type" value="Genomic_DNA"/>
</dbReference>
<evidence type="ECO:0000313" key="5">
    <source>
        <dbReference type="EMBL" id="KIY52183.1"/>
    </source>
</evidence>
<accession>A0A0D7AN32</accession>
<dbReference type="AlphaFoldDB" id="A0A0D7AN32"/>
<dbReference type="GO" id="GO:0032543">
    <property type="term" value="P:mitochondrial translation"/>
    <property type="evidence" value="ECO:0007669"/>
    <property type="project" value="UniProtKB-ARBA"/>
</dbReference>
<dbReference type="PROSITE" id="PS00745">
    <property type="entry name" value="RF_PROK_I"/>
    <property type="match status" value="1"/>
</dbReference>
<organism evidence="5 6">
    <name type="scientific">Fistulina hepatica ATCC 64428</name>
    <dbReference type="NCBI Taxonomy" id="1128425"/>
    <lineage>
        <taxon>Eukaryota</taxon>
        <taxon>Fungi</taxon>
        <taxon>Dikarya</taxon>
        <taxon>Basidiomycota</taxon>
        <taxon>Agaricomycotina</taxon>
        <taxon>Agaricomycetes</taxon>
        <taxon>Agaricomycetidae</taxon>
        <taxon>Agaricales</taxon>
        <taxon>Fistulinaceae</taxon>
        <taxon>Fistulina</taxon>
    </lineage>
</organism>
<evidence type="ECO:0000259" key="4">
    <source>
        <dbReference type="PROSITE" id="PS00745"/>
    </source>
</evidence>
<protein>
    <submittedName>
        <fullName evidence="5">Peptide chain release factor 1</fullName>
    </submittedName>
</protein>
<evidence type="ECO:0000256" key="2">
    <source>
        <dbReference type="ARBA" id="ARBA00022481"/>
    </source>
</evidence>
<dbReference type="InterPro" id="IPR000352">
    <property type="entry name" value="Pep_chain_release_fac_I"/>
</dbReference>
<dbReference type="GO" id="GO:0005739">
    <property type="term" value="C:mitochondrion"/>
    <property type="evidence" value="ECO:0007669"/>
    <property type="project" value="GOC"/>
</dbReference>
<evidence type="ECO:0000313" key="6">
    <source>
        <dbReference type="Proteomes" id="UP000054144"/>
    </source>
</evidence>
<dbReference type="Proteomes" id="UP000054144">
    <property type="component" value="Unassembled WGS sequence"/>
</dbReference>
<evidence type="ECO:0000256" key="1">
    <source>
        <dbReference type="ARBA" id="ARBA00010835"/>
    </source>
</evidence>
<dbReference type="Gene3D" id="3.30.160.20">
    <property type="match status" value="1"/>
</dbReference>